<protein>
    <submittedName>
        <fullName evidence="2">DUF4150 domain-containing protein</fullName>
    </submittedName>
</protein>
<proteinExistence type="predicted"/>
<dbReference type="Proteomes" id="UP001595453">
    <property type="component" value="Unassembled WGS sequence"/>
</dbReference>
<name>A0ABV7CHM3_9GAMM</name>
<keyword evidence="3" id="KW-1185">Reference proteome</keyword>
<gene>
    <name evidence="2" type="ORF">ACFOEE_06410</name>
</gene>
<comment type="caution">
    <text evidence="2">The sequence shown here is derived from an EMBL/GenBank/DDBJ whole genome shotgun (WGS) entry which is preliminary data.</text>
</comment>
<accession>A0ABV7CHM3</accession>
<dbReference type="EMBL" id="JBHRSD010000011">
    <property type="protein sequence ID" value="MFC3032145.1"/>
    <property type="molecule type" value="Genomic_DNA"/>
</dbReference>
<organism evidence="2 3">
    <name type="scientific">Pseudoalteromonas fenneropenaei</name>
    <dbReference type="NCBI Taxonomy" id="1737459"/>
    <lineage>
        <taxon>Bacteria</taxon>
        <taxon>Pseudomonadati</taxon>
        <taxon>Pseudomonadota</taxon>
        <taxon>Gammaproteobacteria</taxon>
        <taxon>Alteromonadales</taxon>
        <taxon>Pseudoalteromonadaceae</taxon>
        <taxon>Pseudoalteromonas</taxon>
    </lineage>
</organism>
<evidence type="ECO:0000256" key="1">
    <source>
        <dbReference type="SAM" id="MobiDB-lite"/>
    </source>
</evidence>
<reference evidence="3" key="1">
    <citation type="journal article" date="2019" name="Int. J. Syst. Evol. Microbiol.">
        <title>The Global Catalogue of Microorganisms (GCM) 10K type strain sequencing project: providing services to taxonomists for standard genome sequencing and annotation.</title>
        <authorList>
            <consortium name="The Broad Institute Genomics Platform"/>
            <consortium name="The Broad Institute Genome Sequencing Center for Infectious Disease"/>
            <person name="Wu L."/>
            <person name="Ma J."/>
        </authorList>
    </citation>
    <scope>NUCLEOTIDE SEQUENCE [LARGE SCALE GENOMIC DNA]</scope>
    <source>
        <strain evidence="3">KCTC 42730</strain>
    </source>
</reference>
<evidence type="ECO:0000313" key="3">
    <source>
        <dbReference type="Proteomes" id="UP001595453"/>
    </source>
</evidence>
<feature type="region of interest" description="Disordered" evidence="1">
    <location>
        <begin position="283"/>
        <end position="307"/>
    </location>
</feature>
<dbReference type="RefSeq" id="WP_377122176.1">
    <property type="nucleotide sequence ID" value="NZ_JBHRSD010000011.1"/>
</dbReference>
<dbReference type="Pfam" id="PF13665">
    <property type="entry name" value="Tox-PAAR-like"/>
    <property type="match status" value="1"/>
</dbReference>
<sequence>MSYIGAGRGKAAQSVQYDIDAQNAELRTGGTPTWRHNNATLLPLNVSARSHGALGQANGVAIFADKASSEQAFLAELERPKYANMTLGQLVNQFIPTYIIPPPEWDEEKNAPILPHNEPETGMDVNKPVTDKQNLLNLVSTKLGWQAGQVETLVKDADSEAPETSTVSNNNLLINGKTAVHVDSGGVLNTIDVCLTTVPMVGVIPIPYGNVAKAEDISGVADSVKIQGNGAAHIKCTFTKSKGDSPGDKKGIISGTVEQKAEFITCSTNVLIEGKPAVRQGDLMISNNKNTPPSPLRQPGGANPQGLRINKRGNTQLQTNDSRAVIVVNSQQGRMLSGQGTFTFTQAAEQSERRLDQGE</sequence>
<evidence type="ECO:0000313" key="2">
    <source>
        <dbReference type="EMBL" id="MFC3032145.1"/>
    </source>
</evidence>
<dbReference type="CDD" id="cd14740">
    <property type="entry name" value="PAAR_4"/>
    <property type="match status" value="1"/>
</dbReference>